<evidence type="ECO:0000256" key="1">
    <source>
        <dbReference type="SAM" id="MobiDB-lite"/>
    </source>
</evidence>
<evidence type="ECO:0000313" key="3">
    <source>
        <dbReference type="Proteomes" id="UP000682877"/>
    </source>
</evidence>
<gene>
    <name evidence="2" type="ORF">AARE701A_LOCUS220</name>
</gene>
<keyword evidence="3" id="KW-1185">Reference proteome</keyword>
<feature type="compositionally biased region" description="Acidic residues" evidence="1">
    <location>
        <begin position="45"/>
        <end position="88"/>
    </location>
</feature>
<evidence type="ECO:0000313" key="2">
    <source>
        <dbReference type="EMBL" id="CAE5956445.1"/>
    </source>
</evidence>
<protein>
    <submittedName>
        <fullName evidence="2">Uncharacterized protein</fullName>
    </submittedName>
</protein>
<dbReference type="InterPro" id="IPR006525">
    <property type="entry name" value="Cystatin-related_pln"/>
</dbReference>
<dbReference type="Proteomes" id="UP000682877">
    <property type="component" value="Chromosome 1"/>
</dbReference>
<dbReference type="NCBIfam" id="TIGR01638">
    <property type="entry name" value="Atha_cystat_rel"/>
    <property type="match status" value="1"/>
</dbReference>
<dbReference type="AlphaFoldDB" id="A0A8S1ZBQ0"/>
<proteinExistence type="predicted"/>
<feature type="region of interest" description="Disordered" evidence="1">
    <location>
        <begin position="1"/>
        <end position="20"/>
    </location>
</feature>
<reference evidence="2" key="1">
    <citation type="submission" date="2021-01" db="EMBL/GenBank/DDBJ databases">
        <authorList>
            <person name="Bezrukov I."/>
        </authorList>
    </citation>
    <scope>NUCLEOTIDE SEQUENCE</scope>
</reference>
<feature type="region of interest" description="Disordered" evidence="1">
    <location>
        <begin position="38"/>
        <end position="88"/>
    </location>
</feature>
<dbReference type="EMBL" id="LR999451">
    <property type="protein sequence ID" value="CAE5956445.1"/>
    <property type="molecule type" value="Genomic_DNA"/>
</dbReference>
<name>A0A8S1ZBQ0_ARAAE</name>
<sequence length="216" mass="24733">MDPKSSDVDTIEGANIELGRTRSMELSTDFGFLALEKAEISAASEGEDEDEKADEDEDEVEDTDSIESDQEWDVDSFEGFECNSDPEDTEDWRRYLRQCHKSEGFDVPRDYLPTNPDRIYCGFNPLDLDAYFSPPDISGREYMENMLKVKKNLVMDHIVRAVVILGGGVKAYITFMAKESPEGELVEYQGKAEWKVWQRNIHPLLCRPASEQRQLD</sequence>
<organism evidence="2 3">
    <name type="scientific">Arabidopsis arenosa</name>
    <name type="common">Sand rock-cress</name>
    <name type="synonym">Cardaminopsis arenosa</name>
    <dbReference type="NCBI Taxonomy" id="38785"/>
    <lineage>
        <taxon>Eukaryota</taxon>
        <taxon>Viridiplantae</taxon>
        <taxon>Streptophyta</taxon>
        <taxon>Embryophyta</taxon>
        <taxon>Tracheophyta</taxon>
        <taxon>Spermatophyta</taxon>
        <taxon>Magnoliopsida</taxon>
        <taxon>eudicotyledons</taxon>
        <taxon>Gunneridae</taxon>
        <taxon>Pentapetalae</taxon>
        <taxon>rosids</taxon>
        <taxon>malvids</taxon>
        <taxon>Brassicales</taxon>
        <taxon>Brassicaceae</taxon>
        <taxon>Camelineae</taxon>
        <taxon>Arabidopsis</taxon>
    </lineage>
</organism>
<dbReference type="PANTHER" id="PTHR31228">
    <property type="entry name" value="CYSTATIN/MONELLIN SUPERFAMILY PROTEIN"/>
    <property type="match status" value="1"/>
</dbReference>
<dbReference type="PANTHER" id="PTHR31228:SF23">
    <property type="entry name" value="CYSTATIN_MONELLIN SUPERFAMILY PROTEIN"/>
    <property type="match status" value="1"/>
</dbReference>
<accession>A0A8S1ZBQ0</accession>